<evidence type="ECO:0000256" key="1">
    <source>
        <dbReference type="ARBA" id="ARBA00004167"/>
    </source>
</evidence>
<dbReference type="Gene3D" id="2.60.120.430">
    <property type="entry name" value="Galactose-binding lectin"/>
    <property type="match status" value="1"/>
</dbReference>
<dbReference type="GO" id="GO:0016020">
    <property type="term" value="C:membrane"/>
    <property type="evidence" value="ECO:0007669"/>
    <property type="project" value="UniProtKB-SubCell"/>
</dbReference>
<keyword evidence="2" id="KW-0812">Transmembrane</keyword>
<feature type="signal peptide" evidence="6">
    <location>
        <begin position="1"/>
        <end position="19"/>
    </location>
</feature>
<evidence type="ECO:0000256" key="5">
    <source>
        <dbReference type="ARBA" id="ARBA00023136"/>
    </source>
</evidence>
<feature type="chain" id="PRO_5023880141" description="Malectin-like domain-containing protein" evidence="6">
    <location>
        <begin position="20"/>
        <end position="346"/>
    </location>
</feature>
<evidence type="ECO:0000313" key="8">
    <source>
        <dbReference type="EMBL" id="KAB2042803.1"/>
    </source>
</evidence>
<keyword evidence="3 6" id="KW-0732">Signal</keyword>
<gene>
    <name evidence="8" type="ORF">ES319_D02G242800v1</name>
</gene>
<evidence type="ECO:0000313" key="9">
    <source>
        <dbReference type="Proteomes" id="UP000327439"/>
    </source>
</evidence>
<keyword evidence="4" id="KW-1133">Transmembrane helix</keyword>
<dbReference type="AlphaFoldDB" id="A0A5J5SGV0"/>
<dbReference type="Proteomes" id="UP000327439">
    <property type="component" value="Chromosome D02"/>
</dbReference>
<proteinExistence type="predicted"/>
<dbReference type="InterPro" id="IPR024788">
    <property type="entry name" value="Malectin-like_Carb-bd_dom"/>
</dbReference>
<protein>
    <recommendedName>
        <fullName evidence="7">Malectin-like domain-containing protein</fullName>
    </recommendedName>
</protein>
<keyword evidence="5" id="KW-0472">Membrane</keyword>
<keyword evidence="9" id="KW-1185">Reference proteome</keyword>
<accession>A0A5J5SGV0</accession>
<dbReference type="PANTHER" id="PTHR45631">
    <property type="entry name" value="OS07G0107800 PROTEIN-RELATED"/>
    <property type="match status" value="1"/>
</dbReference>
<dbReference type="PANTHER" id="PTHR45631:SF45">
    <property type="entry name" value="LEUCINE-RICH REPEAT (LRR) FAMILY PROTEIN"/>
    <property type="match status" value="1"/>
</dbReference>
<reference evidence="9" key="1">
    <citation type="journal article" date="2020" name="Nat. Genet.">
        <title>Genomic diversifications of five Gossypium allopolyploid species and their impact on cotton improvement.</title>
        <authorList>
            <person name="Chen Z.J."/>
            <person name="Sreedasyam A."/>
            <person name="Ando A."/>
            <person name="Song Q."/>
            <person name="De Santiago L.M."/>
            <person name="Hulse-Kemp A.M."/>
            <person name="Ding M."/>
            <person name="Ye W."/>
            <person name="Kirkbride R.C."/>
            <person name="Jenkins J."/>
            <person name="Plott C."/>
            <person name="Lovell J."/>
            <person name="Lin Y.M."/>
            <person name="Vaughn R."/>
            <person name="Liu B."/>
            <person name="Simpson S."/>
            <person name="Scheffler B.E."/>
            <person name="Wen L."/>
            <person name="Saski C.A."/>
            <person name="Grover C.E."/>
            <person name="Hu G."/>
            <person name="Conover J.L."/>
            <person name="Carlson J.W."/>
            <person name="Shu S."/>
            <person name="Boston L.B."/>
            <person name="Williams M."/>
            <person name="Peterson D.G."/>
            <person name="McGee K."/>
            <person name="Jones D.C."/>
            <person name="Wendel J.F."/>
            <person name="Stelly D.M."/>
            <person name="Grimwood J."/>
            <person name="Schmutz J."/>
        </authorList>
    </citation>
    <scope>NUCLEOTIDE SEQUENCE [LARGE SCALE GENOMIC DNA]</scope>
    <source>
        <strain evidence="9">cv. 3-79</strain>
    </source>
</reference>
<comment type="subcellular location">
    <subcellularLocation>
        <location evidence="1">Membrane</location>
        <topology evidence="1">Single-pass membrane protein</topology>
    </subcellularLocation>
</comment>
<organism evidence="8 9">
    <name type="scientific">Gossypium barbadense</name>
    <name type="common">Sea Island cotton</name>
    <name type="synonym">Hibiscus barbadensis</name>
    <dbReference type="NCBI Taxonomy" id="3634"/>
    <lineage>
        <taxon>Eukaryota</taxon>
        <taxon>Viridiplantae</taxon>
        <taxon>Streptophyta</taxon>
        <taxon>Embryophyta</taxon>
        <taxon>Tracheophyta</taxon>
        <taxon>Spermatophyta</taxon>
        <taxon>Magnoliopsida</taxon>
        <taxon>eudicotyledons</taxon>
        <taxon>Gunneridae</taxon>
        <taxon>Pentapetalae</taxon>
        <taxon>rosids</taxon>
        <taxon>malvids</taxon>
        <taxon>Malvales</taxon>
        <taxon>Malvaceae</taxon>
        <taxon>Malvoideae</taxon>
        <taxon>Gossypium</taxon>
    </lineage>
</organism>
<sequence length="346" mass="38622">MYVSIFLPWLLTIPFLVHSSPDQQPKGLLINCGSDVKQTVKETGLTYIPDDGFTFSGNKTSLDAKNLLPILSTLRYFPDKVARKYCYTFQAIKGLKYLVRTIYYYGGFDGGKEPPVFDQIIILVAHIKTLSVCIARNNQTVSSPFISAIEVISLDDSMYNSTDLGAYALVTVARSSFGNEDTISFPEDPYYRLWQPFKDDSTDVVSSQSSITTSEFWNKPPAEAFVTAITMSTTKKLDVQWPPGLLPSTRYHVSLYFRDDRNSKTNTWRVFSILVNGKTFYSNLNVTTDGVTVYAPNWPLSGKTLISLIPDTKSSIAPLINAGEIYQLMPLGGRTLPQDGTVFSDH</sequence>
<evidence type="ECO:0000256" key="2">
    <source>
        <dbReference type="ARBA" id="ARBA00022692"/>
    </source>
</evidence>
<dbReference type="Pfam" id="PF12819">
    <property type="entry name" value="Malectin_like"/>
    <property type="match status" value="1"/>
</dbReference>
<evidence type="ECO:0000256" key="4">
    <source>
        <dbReference type="ARBA" id="ARBA00022989"/>
    </source>
</evidence>
<name>A0A5J5SGV0_GOSBA</name>
<dbReference type="EMBL" id="CM018216">
    <property type="protein sequence ID" value="KAB2042803.1"/>
    <property type="molecule type" value="Genomic_DNA"/>
</dbReference>
<feature type="domain" description="Malectin-like" evidence="7">
    <location>
        <begin position="119"/>
        <end position="327"/>
    </location>
</feature>
<evidence type="ECO:0000256" key="3">
    <source>
        <dbReference type="ARBA" id="ARBA00022729"/>
    </source>
</evidence>
<dbReference type="OrthoDB" id="1394818at2759"/>
<evidence type="ECO:0000259" key="7">
    <source>
        <dbReference type="Pfam" id="PF12819"/>
    </source>
</evidence>
<evidence type="ECO:0000256" key="6">
    <source>
        <dbReference type="SAM" id="SignalP"/>
    </source>
</evidence>